<gene>
    <name evidence="3" type="ORF">I5L79_01285</name>
</gene>
<reference evidence="3 4" key="1">
    <citation type="submission" date="2020-11" db="EMBL/GenBank/DDBJ databases">
        <title>Hymenobacter sp.</title>
        <authorList>
            <person name="Kim M.K."/>
        </authorList>
    </citation>
    <scope>NUCLEOTIDE SEQUENCE [LARGE SCALE GENOMIC DNA]</scope>
    <source>
        <strain evidence="3 4">BT594</strain>
    </source>
</reference>
<feature type="signal peptide" evidence="1">
    <location>
        <begin position="1"/>
        <end position="18"/>
    </location>
</feature>
<evidence type="ECO:0000256" key="1">
    <source>
        <dbReference type="SAM" id="SignalP"/>
    </source>
</evidence>
<dbReference type="EMBL" id="JADWYK010000001">
    <property type="protein sequence ID" value="MBG8552157.1"/>
    <property type="molecule type" value="Genomic_DNA"/>
</dbReference>
<evidence type="ECO:0000259" key="2">
    <source>
        <dbReference type="Pfam" id="PF18962"/>
    </source>
</evidence>
<evidence type="ECO:0000313" key="4">
    <source>
        <dbReference type="Proteomes" id="UP000601099"/>
    </source>
</evidence>
<dbReference type="Pfam" id="PF18962">
    <property type="entry name" value="Por_Secre_tail"/>
    <property type="match status" value="1"/>
</dbReference>
<sequence>MKQTVLALLLFGVGVVQAQAQAPASYLPPVPSRQAGLPAAKRSVQVLGAAVTDPNVNHMEYLWDDAKGTWALPPAKIQVERDAKDRIIRITSTDSLTGAPRARRLITQDFNGVPDQVEVIFQGVENGQWVNSSRLQFTPNPKAMPGGFYYNDNELTEYWKNGAWEPWIKIESALDEHSNPVSAGVTLWQNGTVVQLEKWSVVTTYDASNRITELVCKQWIGNGKDPSQEMKVLYTYTGTATSFTDRTDYLTYKTNGVVTSETSSQAHQEMDAQGRLVLQEIRDLDKNTQSWSIRERTVKSYSGGTTTSVYQAKKDGNLVNIARAVEQTDSKGNVTERMSYTPAGTDWKLAAGSERFVRRYNAQGELVQQVTQINTEQAPEVFTNVTMNTYMQGTALAARPKELNGTVALYPNPTGANASLQLTGLRGTEPVLVEVFNTVGQLVQRQRVTPVGGAGTCLLPVQELRSGVYTVRLSTSAGTSTQRLVRQ</sequence>
<feature type="chain" id="PRO_5045991076" evidence="1">
    <location>
        <begin position="19"/>
        <end position="487"/>
    </location>
</feature>
<proteinExistence type="predicted"/>
<evidence type="ECO:0000313" key="3">
    <source>
        <dbReference type="EMBL" id="MBG8552157.1"/>
    </source>
</evidence>
<dbReference type="RefSeq" id="WP_196953204.1">
    <property type="nucleotide sequence ID" value="NZ_JADWYK010000001.1"/>
</dbReference>
<dbReference type="Proteomes" id="UP000601099">
    <property type="component" value="Unassembled WGS sequence"/>
</dbReference>
<protein>
    <submittedName>
        <fullName evidence="3">T9SS type A sorting domain-containing protein</fullName>
    </submittedName>
</protein>
<dbReference type="Gene3D" id="2.40.128.720">
    <property type="match status" value="1"/>
</dbReference>
<keyword evidence="1" id="KW-0732">Signal</keyword>
<comment type="caution">
    <text evidence="3">The sequence shown here is derived from an EMBL/GenBank/DDBJ whole genome shotgun (WGS) entry which is preliminary data.</text>
</comment>
<keyword evidence="4" id="KW-1185">Reference proteome</keyword>
<dbReference type="InterPro" id="IPR026444">
    <property type="entry name" value="Secre_tail"/>
</dbReference>
<feature type="domain" description="Secretion system C-terminal sorting" evidence="2">
    <location>
        <begin position="409"/>
        <end position="485"/>
    </location>
</feature>
<organism evidence="3 4">
    <name type="scientific">Hymenobacter guriensis</name>
    <dbReference type="NCBI Taxonomy" id="2793065"/>
    <lineage>
        <taxon>Bacteria</taxon>
        <taxon>Pseudomonadati</taxon>
        <taxon>Bacteroidota</taxon>
        <taxon>Cytophagia</taxon>
        <taxon>Cytophagales</taxon>
        <taxon>Hymenobacteraceae</taxon>
        <taxon>Hymenobacter</taxon>
    </lineage>
</organism>
<accession>A0ABS0KWB3</accession>
<name>A0ABS0KWB3_9BACT</name>
<dbReference type="NCBIfam" id="TIGR04183">
    <property type="entry name" value="Por_Secre_tail"/>
    <property type="match status" value="1"/>
</dbReference>